<comment type="caution">
    <text evidence="7">The sequence shown here is derived from an EMBL/GenBank/DDBJ whole genome shotgun (WGS) entry which is preliminary data.</text>
</comment>
<evidence type="ECO:0000256" key="2">
    <source>
        <dbReference type="ARBA" id="ARBA00005417"/>
    </source>
</evidence>
<dbReference type="InterPro" id="IPR003439">
    <property type="entry name" value="ABC_transporter-like_ATP-bd"/>
</dbReference>
<proteinExistence type="inferred from homology"/>
<feature type="domain" description="ABC transporter" evidence="6">
    <location>
        <begin position="287"/>
        <end position="526"/>
    </location>
</feature>
<reference evidence="7 8" key="1">
    <citation type="submission" date="2022-12" db="EMBL/GenBank/DDBJ databases">
        <authorList>
            <person name="Muema E."/>
        </authorList>
    </citation>
    <scope>NUCLEOTIDE SEQUENCE [LARGE SCALE GENOMIC DNA]</scope>
    <source>
        <strain evidence="8">1330</strain>
    </source>
</reference>
<dbReference type="PANTHER" id="PTHR43776:SF7">
    <property type="entry name" value="D,D-DIPEPTIDE TRANSPORT ATP-BINDING PROTEIN DDPF-RELATED"/>
    <property type="match status" value="1"/>
</dbReference>
<evidence type="ECO:0000313" key="7">
    <source>
        <dbReference type="EMBL" id="MEI9402365.1"/>
    </source>
</evidence>
<name>A0ABU8K9K7_9HYPH</name>
<sequence length="542" mass="58998">MSQALLSVQDLSVAFTQGGKQEIAVDHISFDIAKGETLALVGESGSGKSVSALSVLKLLPYPAASHPSGKILFGGADLLAMNEKALRSVRGNKITMIFQEPMTSLNPLHTIEQQIVEVLQLHQGLRDAPARARTLELLTEVGIRDPQKRLDAYPHQLSGGQRQRVMIAMALANEPELLIADEPTTALDVTVQAQILELLAKLKSRKGMSLLFITHDLGIVRRIADRVCVMTKGKIVESGPTKEIFTNPQHDYTKHLLAAEPKGKPPAANPGAKSVMTGKDIKVWFPIKKGFFRNTVDHVKAVDGIDVTVRAGQTLGVVGESGSGKTTLGLALARMISSTGTINFNGRDINQLSFGAMRPLRRELQIVFQDPFGSLSPRLSVSEIIEEGLKIHEPKLSADQRDDKVVAVLKEVGLDPATRHRYPHEFSGGQRQRVAIARAMVLNPRFVMLDEPTSALDMSVQAQVVDLLRSLQAKHNLAYLFISHDLKVVRALANDVIVMRNGQIVEAGPSEQIFSNPQTDYTRALMAAAFKIETAPTGVVSE</sequence>
<keyword evidence="8" id="KW-1185">Reference proteome</keyword>
<dbReference type="PROSITE" id="PS50893">
    <property type="entry name" value="ABC_TRANSPORTER_2"/>
    <property type="match status" value="2"/>
</dbReference>
<dbReference type="InterPro" id="IPR017871">
    <property type="entry name" value="ABC_transporter-like_CS"/>
</dbReference>
<gene>
    <name evidence="7" type="ORF">O7A05_09335</name>
</gene>
<dbReference type="CDD" id="cd03257">
    <property type="entry name" value="ABC_NikE_OppD_transporters"/>
    <property type="match status" value="2"/>
</dbReference>
<evidence type="ECO:0000256" key="5">
    <source>
        <dbReference type="ARBA" id="ARBA00022840"/>
    </source>
</evidence>
<comment type="similarity">
    <text evidence="2">Belongs to the ABC transporter superfamily.</text>
</comment>
<evidence type="ECO:0000259" key="6">
    <source>
        <dbReference type="PROSITE" id="PS50893"/>
    </source>
</evidence>
<dbReference type="Gene3D" id="3.40.50.300">
    <property type="entry name" value="P-loop containing nucleotide triphosphate hydrolases"/>
    <property type="match status" value="2"/>
</dbReference>
<dbReference type="RefSeq" id="WP_337092705.1">
    <property type="nucleotide sequence ID" value="NZ_JAPYKO010000004.1"/>
</dbReference>
<evidence type="ECO:0000256" key="3">
    <source>
        <dbReference type="ARBA" id="ARBA00022448"/>
    </source>
</evidence>
<dbReference type="InterPro" id="IPR003593">
    <property type="entry name" value="AAA+_ATPase"/>
</dbReference>
<keyword evidence="4" id="KW-0547">Nucleotide-binding</keyword>
<dbReference type="InterPro" id="IPR050319">
    <property type="entry name" value="ABC_transp_ATP-bind"/>
</dbReference>
<comment type="subcellular location">
    <subcellularLocation>
        <location evidence="1">Cell inner membrane</location>
        <topology evidence="1">Peripheral membrane protein</topology>
    </subcellularLocation>
</comment>
<dbReference type="Pfam" id="PF08352">
    <property type="entry name" value="oligo_HPY"/>
    <property type="match status" value="2"/>
</dbReference>
<dbReference type="PROSITE" id="PS00211">
    <property type="entry name" value="ABC_TRANSPORTER_1"/>
    <property type="match status" value="2"/>
</dbReference>
<dbReference type="EMBL" id="JAPYKO010000004">
    <property type="protein sequence ID" value="MEI9402365.1"/>
    <property type="molecule type" value="Genomic_DNA"/>
</dbReference>
<accession>A0ABU8K9K7</accession>
<dbReference type="InterPro" id="IPR013563">
    <property type="entry name" value="Oligopep_ABC_C"/>
</dbReference>
<evidence type="ECO:0000313" key="8">
    <source>
        <dbReference type="Proteomes" id="UP001366503"/>
    </source>
</evidence>
<organism evidence="7 8">
    <name type="scientific">Mesorhizobium argentiipisi</name>
    <dbReference type="NCBI Taxonomy" id="3015175"/>
    <lineage>
        <taxon>Bacteria</taxon>
        <taxon>Pseudomonadati</taxon>
        <taxon>Pseudomonadota</taxon>
        <taxon>Alphaproteobacteria</taxon>
        <taxon>Hyphomicrobiales</taxon>
        <taxon>Phyllobacteriaceae</taxon>
        <taxon>Mesorhizobium</taxon>
    </lineage>
</organism>
<dbReference type="SMART" id="SM00382">
    <property type="entry name" value="AAA"/>
    <property type="match status" value="2"/>
</dbReference>
<protein>
    <submittedName>
        <fullName evidence="7">ABC transporter ATP-binding protein</fullName>
    </submittedName>
</protein>
<dbReference type="Proteomes" id="UP001366503">
    <property type="component" value="Unassembled WGS sequence"/>
</dbReference>
<dbReference type="GO" id="GO:0005524">
    <property type="term" value="F:ATP binding"/>
    <property type="evidence" value="ECO:0007669"/>
    <property type="project" value="UniProtKB-KW"/>
</dbReference>
<dbReference type="NCBIfam" id="NF008453">
    <property type="entry name" value="PRK11308.1"/>
    <property type="match status" value="2"/>
</dbReference>
<dbReference type="PANTHER" id="PTHR43776">
    <property type="entry name" value="TRANSPORT ATP-BINDING PROTEIN"/>
    <property type="match status" value="1"/>
</dbReference>
<dbReference type="Pfam" id="PF00005">
    <property type="entry name" value="ABC_tran"/>
    <property type="match status" value="2"/>
</dbReference>
<evidence type="ECO:0000256" key="1">
    <source>
        <dbReference type="ARBA" id="ARBA00004417"/>
    </source>
</evidence>
<keyword evidence="5 7" id="KW-0067">ATP-binding</keyword>
<dbReference type="NCBIfam" id="NF007739">
    <property type="entry name" value="PRK10419.1"/>
    <property type="match status" value="2"/>
</dbReference>
<keyword evidence="3" id="KW-0813">Transport</keyword>
<dbReference type="SUPFAM" id="SSF52540">
    <property type="entry name" value="P-loop containing nucleoside triphosphate hydrolases"/>
    <property type="match status" value="2"/>
</dbReference>
<dbReference type="InterPro" id="IPR027417">
    <property type="entry name" value="P-loop_NTPase"/>
</dbReference>
<feature type="domain" description="ABC transporter" evidence="6">
    <location>
        <begin position="6"/>
        <end position="257"/>
    </location>
</feature>
<evidence type="ECO:0000256" key="4">
    <source>
        <dbReference type="ARBA" id="ARBA00022741"/>
    </source>
</evidence>